<evidence type="ECO:0000256" key="7">
    <source>
        <dbReference type="RuleBase" id="RU004466"/>
    </source>
</evidence>
<evidence type="ECO:0000256" key="1">
    <source>
        <dbReference type="ARBA" id="ARBA00001946"/>
    </source>
</evidence>
<evidence type="ECO:0000256" key="6">
    <source>
        <dbReference type="ARBA" id="ARBA00023229"/>
    </source>
</evidence>
<name>A0A7K1V4G4_9NOCA</name>
<comment type="caution">
    <text evidence="8">The sequence shown here is derived from an EMBL/GenBank/DDBJ whole genome shotgun (WGS) entry which is preliminary data.</text>
</comment>
<dbReference type="EMBL" id="WRPP01000006">
    <property type="protein sequence ID" value="MVU81381.1"/>
    <property type="molecule type" value="Genomic_DNA"/>
</dbReference>
<dbReference type="PANTHER" id="PTHR43281:SF1">
    <property type="entry name" value="FARNESYL DIPHOSPHATE SYNTHASE"/>
    <property type="match status" value="1"/>
</dbReference>
<reference evidence="8 9" key="1">
    <citation type="submission" date="2019-12" db="EMBL/GenBank/DDBJ databases">
        <title>Nocardia sp. nov. ET3-3 isolated from soil.</title>
        <authorList>
            <person name="Kanchanasin P."/>
            <person name="Tanasupawat S."/>
            <person name="Yuki M."/>
            <person name="Kudo T."/>
        </authorList>
    </citation>
    <scope>NUCLEOTIDE SEQUENCE [LARGE SCALE GENOMIC DNA]</scope>
    <source>
        <strain evidence="8 9">ET3-3</strain>
    </source>
</reference>
<evidence type="ECO:0000256" key="4">
    <source>
        <dbReference type="ARBA" id="ARBA00022723"/>
    </source>
</evidence>
<comment type="cofactor">
    <cofactor evidence="1">
        <name>Mg(2+)</name>
        <dbReference type="ChEBI" id="CHEBI:18420"/>
    </cofactor>
</comment>
<dbReference type="InterPro" id="IPR000092">
    <property type="entry name" value="Polyprenyl_synt"/>
</dbReference>
<keyword evidence="4" id="KW-0479">Metal-binding</keyword>
<dbReference type="CDD" id="cd00867">
    <property type="entry name" value="Trans_IPPS"/>
    <property type="match status" value="1"/>
</dbReference>
<keyword evidence="5" id="KW-0460">Magnesium</keyword>
<dbReference type="RefSeq" id="WP_157390972.1">
    <property type="nucleotide sequence ID" value="NZ_WRPP01000006.1"/>
</dbReference>
<accession>A0A7K1V4G4</accession>
<evidence type="ECO:0000256" key="5">
    <source>
        <dbReference type="ARBA" id="ARBA00022842"/>
    </source>
</evidence>
<dbReference type="GO" id="GO:0046872">
    <property type="term" value="F:metal ion binding"/>
    <property type="evidence" value="ECO:0007669"/>
    <property type="project" value="UniProtKB-KW"/>
</dbReference>
<dbReference type="SUPFAM" id="SSF48576">
    <property type="entry name" value="Terpenoid synthases"/>
    <property type="match status" value="1"/>
</dbReference>
<dbReference type="PANTHER" id="PTHR43281">
    <property type="entry name" value="FARNESYL DIPHOSPHATE SYNTHASE"/>
    <property type="match status" value="1"/>
</dbReference>
<dbReference type="AlphaFoldDB" id="A0A7K1V4G4"/>
<evidence type="ECO:0000256" key="3">
    <source>
        <dbReference type="ARBA" id="ARBA00022679"/>
    </source>
</evidence>
<dbReference type="Gene3D" id="1.10.600.10">
    <property type="entry name" value="Farnesyl Diphosphate Synthase"/>
    <property type="match status" value="1"/>
</dbReference>
<keyword evidence="3 7" id="KW-0808">Transferase</keyword>
<comment type="similarity">
    <text evidence="2 7">Belongs to the FPP/GGPP synthase family.</text>
</comment>
<protein>
    <submittedName>
        <fullName evidence="8">Polyprenyl synthetase family protein</fullName>
    </submittedName>
</protein>
<evidence type="ECO:0000313" key="8">
    <source>
        <dbReference type="EMBL" id="MVU81381.1"/>
    </source>
</evidence>
<dbReference type="GO" id="GO:0004659">
    <property type="term" value="F:prenyltransferase activity"/>
    <property type="evidence" value="ECO:0007669"/>
    <property type="project" value="InterPro"/>
</dbReference>
<evidence type="ECO:0000313" key="9">
    <source>
        <dbReference type="Proteomes" id="UP000466794"/>
    </source>
</evidence>
<dbReference type="InterPro" id="IPR008949">
    <property type="entry name" value="Isoprenoid_synthase_dom_sf"/>
</dbReference>
<dbReference type="Pfam" id="PF00348">
    <property type="entry name" value="polyprenyl_synt"/>
    <property type="match status" value="1"/>
</dbReference>
<keyword evidence="6" id="KW-0414">Isoprene biosynthesis</keyword>
<organism evidence="8 9">
    <name type="scientific">Nocardia terrae</name>
    <dbReference type="NCBI Taxonomy" id="2675851"/>
    <lineage>
        <taxon>Bacteria</taxon>
        <taxon>Bacillati</taxon>
        <taxon>Actinomycetota</taxon>
        <taxon>Actinomycetes</taxon>
        <taxon>Mycobacteriales</taxon>
        <taxon>Nocardiaceae</taxon>
        <taxon>Nocardia</taxon>
    </lineage>
</organism>
<keyword evidence="9" id="KW-1185">Reference proteome</keyword>
<sequence>MSSSTAADPAFYGRDTVRGGGIGSGDHAAHLLRRARRRTGPLMRAAIDTLPGELRVMAGYHLGWCDAEGTAVAEETGGGWWPALVLAAAAAAGGPTDAALRAAAAVELVHHFTLIHDEATDGDELRRGRPTVWRLWGVEDAVLVGDALHGLAVWTLAAAPAAGLGAIAHLEDAVIEICLNRHRDRAEAAGPVASLDEFRETLRHRSAPLLGCACAMGALCAGASAAGVAEMDRFGREIGVAFELWHRPPARAAAFIARAGGEPWARAECRRQLRSASTMLARRHAEDLLTLANCAICRDYS</sequence>
<gene>
    <name evidence="8" type="ORF">GPX89_29575</name>
</gene>
<dbReference type="GO" id="GO:0008299">
    <property type="term" value="P:isoprenoid biosynthetic process"/>
    <property type="evidence" value="ECO:0007669"/>
    <property type="project" value="UniProtKB-KW"/>
</dbReference>
<proteinExistence type="inferred from homology"/>
<dbReference type="Proteomes" id="UP000466794">
    <property type="component" value="Unassembled WGS sequence"/>
</dbReference>
<evidence type="ECO:0000256" key="2">
    <source>
        <dbReference type="ARBA" id="ARBA00006706"/>
    </source>
</evidence>